<dbReference type="InterPro" id="IPR002151">
    <property type="entry name" value="Kinesin_light"/>
</dbReference>
<comment type="subcellular location">
    <subcellularLocation>
        <location evidence="1">Cytoplasm</location>
    </subcellularLocation>
</comment>
<dbReference type="EMBL" id="LS398110">
    <property type="protein sequence ID" value="SPP93331.1"/>
    <property type="molecule type" value="Genomic_DNA"/>
</dbReference>
<dbReference type="Pfam" id="PF13374">
    <property type="entry name" value="TPR_10"/>
    <property type="match status" value="1"/>
</dbReference>
<dbReference type="AlphaFoldDB" id="A0A2U3PVY8"/>
<evidence type="ECO:0008006" key="7">
    <source>
        <dbReference type="Google" id="ProtNLM"/>
    </source>
</evidence>
<dbReference type="Gene3D" id="1.25.40.10">
    <property type="entry name" value="Tetratricopeptide repeat domain"/>
    <property type="match status" value="2"/>
</dbReference>
<gene>
    <name evidence="5" type="ORF">BRAD3257_2254</name>
</gene>
<name>A0A2U3PVY8_9BRAD</name>
<evidence type="ECO:0000256" key="4">
    <source>
        <dbReference type="ARBA" id="ARBA00022803"/>
    </source>
</evidence>
<dbReference type="GO" id="GO:0019894">
    <property type="term" value="F:kinesin binding"/>
    <property type="evidence" value="ECO:0007669"/>
    <property type="project" value="TreeGrafter"/>
</dbReference>
<proteinExistence type="predicted"/>
<dbReference type="GO" id="GO:0007018">
    <property type="term" value="P:microtubule-based movement"/>
    <property type="evidence" value="ECO:0007669"/>
    <property type="project" value="TreeGrafter"/>
</dbReference>
<dbReference type="KEGG" id="bvz:BRAD3257_2254"/>
<evidence type="ECO:0000313" key="6">
    <source>
        <dbReference type="Proteomes" id="UP000246085"/>
    </source>
</evidence>
<dbReference type="Proteomes" id="UP000246085">
    <property type="component" value="Chromosome BRAD3257"/>
</dbReference>
<protein>
    <recommendedName>
        <fullName evidence="7">Tetratricopeptide repeat protein</fullName>
    </recommendedName>
</protein>
<keyword evidence="4" id="KW-0802">TPR repeat</keyword>
<organism evidence="5 6">
    <name type="scientific">Bradyrhizobium vignae</name>
    <dbReference type="NCBI Taxonomy" id="1549949"/>
    <lineage>
        <taxon>Bacteria</taxon>
        <taxon>Pseudomonadati</taxon>
        <taxon>Pseudomonadota</taxon>
        <taxon>Alphaproteobacteria</taxon>
        <taxon>Hyphomicrobiales</taxon>
        <taxon>Nitrobacteraceae</taxon>
        <taxon>Bradyrhizobium</taxon>
    </lineage>
</organism>
<evidence type="ECO:0000256" key="3">
    <source>
        <dbReference type="ARBA" id="ARBA00022737"/>
    </source>
</evidence>
<evidence type="ECO:0000256" key="1">
    <source>
        <dbReference type="ARBA" id="ARBA00004496"/>
    </source>
</evidence>
<dbReference type="GO" id="GO:0005737">
    <property type="term" value="C:cytoplasm"/>
    <property type="evidence" value="ECO:0007669"/>
    <property type="project" value="UniProtKB-SubCell"/>
</dbReference>
<sequence>MTSFYAPNHLKHIAGLEKRFGPVSDEVATGLRSLVRVICQHEDPVEAIPFLERCLAIEEALHGSEATLSDLNTWIGQAGGVEFEDLEPLQLRRLAVKTEVFGETSNQVAAECQALAQRYGSNVPYRKARALLERSIAIKEKLHGADSVEVAEAVDLLAETSARLEKWKDVEADLQRSLELKEKIFGARSEQVARSLLAAAIVYANASKLQQSGTRHERIRKAVSAFDSGLNLLEERFGPDSFEVQNALEAMIRAYVECREFRRAEPLLKRLLAIREKAYGNDAPALLWILTELAKGYAEESVDEAEPMLERSFAMLRMLLDAKKPIFRPGIANLPGNGDGVLEQLVRASDRFRSNLRKRWGAAG</sequence>
<dbReference type="GO" id="GO:0005871">
    <property type="term" value="C:kinesin complex"/>
    <property type="evidence" value="ECO:0007669"/>
    <property type="project" value="InterPro"/>
</dbReference>
<dbReference type="PANTHER" id="PTHR45783:SF3">
    <property type="entry name" value="KINESIN LIGHT CHAIN"/>
    <property type="match status" value="1"/>
</dbReference>
<evidence type="ECO:0000313" key="5">
    <source>
        <dbReference type="EMBL" id="SPP93331.1"/>
    </source>
</evidence>
<dbReference type="PANTHER" id="PTHR45783">
    <property type="entry name" value="KINESIN LIGHT CHAIN"/>
    <property type="match status" value="1"/>
</dbReference>
<dbReference type="SUPFAM" id="SSF48452">
    <property type="entry name" value="TPR-like"/>
    <property type="match status" value="1"/>
</dbReference>
<dbReference type="InterPro" id="IPR011990">
    <property type="entry name" value="TPR-like_helical_dom_sf"/>
</dbReference>
<keyword evidence="2" id="KW-0963">Cytoplasm</keyword>
<evidence type="ECO:0000256" key="2">
    <source>
        <dbReference type="ARBA" id="ARBA00022490"/>
    </source>
</evidence>
<keyword evidence="3" id="KW-0677">Repeat</keyword>
<reference evidence="5 6" key="1">
    <citation type="submission" date="2018-03" db="EMBL/GenBank/DDBJ databases">
        <authorList>
            <person name="Gully D."/>
        </authorList>
    </citation>
    <scope>NUCLEOTIDE SEQUENCE [LARGE SCALE GENOMIC DNA]</scope>
    <source>
        <strain evidence="5">ORS3257</strain>
    </source>
</reference>
<accession>A0A2U3PVY8</accession>